<reference evidence="4 5" key="1">
    <citation type="submission" date="2014-12" db="EMBL/GenBank/DDBJ databases">
        <title>Genome sequencing of Alteromonas marina AD001.</title>
        <authorList>
            <person name="Adrian T.G.S."/>
            <person name="Chan K.G."/>
        </authorList>
    </citation>
    <scope>NUCLEOTIDE SEQUENCE [LARGE SCALE GENOMIC DNA]</scope>
    <source>
        <strain evidence="4 5">AD001</strain>
    </source>
</reference>
<keyword evidence="5" id="KW-1185">Reference proteome</keyword>
<dbReference type="Proteomes" id="UP000031197">
    <property type="component" value="Unassembled WGS sequence"/>
</dbReference>
<feature type="domain" description="Outer membrane protein beta-barrel" evidence="3">
    <location>
        <begin position="7"/>
        <end position="165"/>
    </location>
</feature>
<dbReference type="SUPFAM" id="SSF56925">
    <property type="entry name" value="OMPA-like"/>
    <property type="match status" value="1"/>
</dbReference>
<evidence type="ECO:0000313" key="4">
    <source>
        <dbReference type="EMBL" id="KHT54458.1"/>
    </source>
</evidence>
<evidence type="ECO:0000256" key="1">
    <source>
        <dbReference type="ARBA" id="ARBA00022729"/>
    </source>
</evidence>
<organism evidence="4 5">
    <name type="scientific">Alteromonas marina</name>
    <dbReference type="NCBI Taxonomy" id="203795"/>
    <lineage>
        <taxon>Bacteria</taxon>
        <taxon>Pseudomonadati</taxon>
        <taxon>Pseudomonadota</taxon>
        <taxon>Gammaproteobacteria</taxon>
        <taxon>Alteromonadales</taxon>
        <taxon>Alteromonadaceae</taxon>
        <taxon>Alteromonas/Salinimonas group</taxon>
        <taxon>Alteromonas</taxon>
    </lineage>
</organism>
<proteinExistence type="predicted"/>
<evidence type="ECO:0000313" key="5">
    <source>
        <dbReference type="Proteomes" id="UP000031197"/>
    </source>
</evidence>
<keyword evidence="1 2" id="KW-0732">Signal</keyword>
<name>A0A0B3YBR2_9ALTE</name>
<comment type="caution">
    <text evidence="4">The sequence shown here is derived from an EMBL/GenBank/DDBJ whole genome shotgun (WGS) entry which is preliminary data.</text>
</comment>
<dbReference type="AlphaFoldDB" id="A0A0B3YBR2"/>
<feature type="signal peptide" evidence="2">
    <location>
        <begin position="1"/>
        <end position="19"/>
    </location>
</feature>
<dbReference type="RefSeq" id="WP_039219103.1">
    <property type="nucleotide sequence ID" value="NZ_JWLW01000012.1"/>
</dbReference>
<evidence type="ECO:0000259" key="3">
    <source>
        <dbReference type="Pfam" id="PF13505"/>
    </source>
</evidence>
<dbReference type="EMBL" id="JWLW01000012">
    <property type="protein sequence ID" value="KHT54458.1"/>
    <property type="molecule type" value="Genomic_DNA"/>
</dbReference>
<evidence type="ECO:0000256" key="2">
    <source>
        <dbReference type="SAM" id="SignalP"/>
    </source>
</evidence>
<dbReference type="Pfam" id="PF13505">
    <property type="entry name" value="OMP_b-brl"/>
    <property type="match status" value="1"/>
</dbReference>
<dbReference type="Gene3D" id="2.40.160.20">
    <property type="match status" value="1"/>
</dbReference>
<dbReference type="OrthoDB" id="7059177at2"/>
<accession>A0A0B3YBR2</accession>
<feature type="chain" id="PRO_5002100903" evidence="2">
    <location>
        <begin position="20"/>
        <end position="192"/>
    </location>
</feature>
<dbReference type="InterPro" id="IPR011250">
    <property type="entry name" value="OMP/PagP_B-barrel"/>
</dbReference>
<protein>
    <submittedName>
        <fullName evidence="4">Membrane protein</fullName>
    </submittedName>
</protein>
<sequence>MKRTILASIFGALSLNAFAASPSYDFIKAGYVQADIEDAGDFEPTGFQIQGFKSLNENVYLTGRYGQLSEDEYGVDGELDYISAGVGYRYGLTATTDFFSELTYEYVDIDVDAGFASAEADDNGYGITAGIRSMLSEQFELRGVIRYIDIEEDDTAFEIGADYFFTPQFSFGATYVIADDVDLLGISARYTF</sequence>
<dbReference type="InterPro" id="IPR027385">
    <property type="entry name" value="Beta-barrel_OMP"/>
</dbReference>
<gene>
    <name evidence="4" type="ORF">RJ41_08075</name>
</gene>